<reference evidence="4 7" key="1">
    <citation type="submission" date="2019-05" db="EMBL/GenBank/DDBJ databases">
        <authorList>
            <person name="Schori C."/>
            <person name="Ahrens C."/>
        </authorList>
    </citation>
    <scope>NUCLEOTIDE SEQUENCE [LARGE SCALE GENOMIC DNA]</scope>
    <source>
        <strain evidence="4 7">DSM 10702</strain>
    </source>
</reference>
<dbReference type="Proteomes" id="UP000321089">
    <property type="component" value="Unassembled WGS sequence"/>
</dbReference>
<keyword evidence="1" id="KW-0472">Membrane</keyword>
<feature type="transmembrane region" description="Helical" evidence="1">
    <location>
        <begin position="13"/>
        <end position="32"/>
    </location>
</feature>
<proteinExistence type="predicted"/>
<dbReference type="RefSeq" id="WP_002581536.1">
    <property type="nucleotide sequence ID" value="NZ_AP019717.1"/>
</dbReference>
<evidence type="ECO:0000313" key="7">
    <source>
        <dbReference type="Proteomes" id="UP000515243"/>
    </source>
</evidence>
<organism evidence="2 5">
    <name type="scientific">Clostridium butyricum</name>
    <dbReference type="NCBI Taxonomy" id="1492"/>
    <lineage>
        <taxon>Bacteria</taxon>
        <taxon>Bacillati</taxon>
        <taxon>Bacillota</taxon>
        <taxon>Clostridia</taxon>
        <taxon>Eubacteriales</taxon>
        <taxon>Clostridiaceae</taxon>
        <taxon>Clostridium</taxon>
    </lineage>
</organism>
<keyword evidence="1" id="KW-0812">Transmembrane</keyword>
<sequence length="162" mass="18329">MVSTIKTKSLDKYYNISKVLLTLSPFVCLLYLSTGAAKMGASIQQVIEADPKFLIMFLASMVNPFIAYLLIYMHKRINDGDISYAVVNLVVLIVAEFIFQNALYMFLLGFILYKTIKTYNISIKSSFKDKIKDKFLMVISGGIVVIIFASICLFATIRVEMF</sequence>
<protein>
    <submittedName>
        <fullName evidence="2">Uncharacterized protein</fullName>
    </submittedName>
</protein>
<name>A0A3R9DHY3_CLOBU</name>
<dbReference type="AlphaFoldDB" id="A0A3R9DHY3"/>
<keyword evidence="1" id="KW-1133">Transmembrane helix</keyword>
<feature type="transmembrane region" description="Helical" evidence="1">
    <location>
        <begin position="85"/>
        <end position="113"/>
    </location>
</feature>
<dbReference type="KEGG" id="cbut:ATN24_19105"/>
<dbReference type="EMBL" id="WOFV02000081">
    <property type="protein sequence ID" value="NAS19552.1"/>
    <property type="molecule type" value="Genomic_DNA"/>
</dbReference>
<dbReference type="GeneID" id="92946280"/>
<evidence type="ECO:0000313" key="5">
    <source>
        <dbReference type="Proteomes" id="UP000321089"/>
    </source>
</evidence>
<gene>
    <name evidence="2" type="ORF">CBU02nite_09040</name>
    <name evidence="4" type="ORF">FF104_18880</name>
    <name evidence="3" type="ORF">GND98_017250</name>
</gene>
<dbReference type="EMBL" id="BKBC01000008">
    <property type="protein sequence ID" value="GEQ20398.1"/>
    <property type="molecule type" value="Genomic_DNA"/>
</dbReference>
<reference evidence="3 6" key="3">
    <citation type="submission" date="2020-01" db="EMBL/GenBank/DDBJ databases">
        <title>Genome sequence of a 1,3-propanediol producer, Clostridium butyricum S3.</title>
        <authorList>
            <person name="Zhou J."/>
        </authorList>
    </citation>
    <scope>NUCLEOTIDE SEQUENCE [LARGE SCALE GENOMIC DNA]</scope>
    <source>
        <strain evidence="3 6">S3</strain>
    </source>
</reference>
<reference evidence="2 5" key="2">
    <citation type="submission" date="2019-07" db="EMBL/GenBank/DDBJ databases">
        <title>Whole genome shotgun sequence of Clostridium butyricum NBRC 3858.</title>
        <authorList>
            <person name="Hosoyama A."/>
            <person name="Uohara A."/>
            <person name="Ohji S."/>
            <person name="Ichikawa N."/>
        </authorList>
    </citation>
    <scope>NUCLEOTIDE SEQUENCE [LARGE SCALE GENOMIC DNA]</scope>
    <source>
        <strain evidence="2 5">NBRC 3858</strain>
    </source>
</reference>
<dbReference type="Proteomes" id="UP000515243">
    <property type="component" value="Chromosome 2"/>
</dbReference>
<evidence type="ECO:0000313" key="6">
    <source>
        <dbReference type="Proteomes" id="UP000474042"/>
    </source>
</evidence>
<evidence type="ECO:0000313" key="2">
    <source>
        <dbReference type="EMBL" id="GEQ20398.1"/>
    </source>
</evidence>
<dbReference type="OrthoDB" id="2051205at2"/>
<accession>A0A3R9DHY3</accession>
<evidence type="ECO:0000256" key="1">
    <source>
        <dbReference type="SAM" id="Phobius"/>
    </source>
</evidence>
<dbReference type="EMBL" id="CP040627">
    <property type="protein sequence ID" value="QMW92985.1"/>
    <property type="molecule type" value="Genomic_DNA"/>
</dbReference>
<feature type="transmembrane region" description="Helical" evidence="1">
    <location>
        <begin position="134"/>
        <end position="157"/>
    </location>
</feature>
<dbReference type="Proteomes" id="UP000474042">
    <property type="component" value="Unassembled WGS sequence"/>
</dbReference>
<evidence type="ECO:0000313" key="3">
    <source>
        <dbReference type="EMBL" id="NAS19552.1"/>
    </source>
</evidence>
<evidence type="ECO:0000313" key="4">
    <source>
        <dbReference type="EMBL" id="QMW92985.1"/>
    </source>
</evidence>
<feature type="transmembrane region" description="Helical" evidence="1">
    <location>
        <begin position="53"/>
        <end position="73"/>
    </location>
</feature>